<evidence type="ECO:0000256" key="7">
    <source>
        <dbReference type="ARBA" id="ARBA00022840"/>
    </source>
</evidence>
<dbReference type="InterPro" id="IPR050107">
    <property type="entry name" value="ABC_carbohydrate_import_ATPase"/>
</dbReference>
<dbReference type="InterPro" id="IPR003439">
    <property type="entry name" value="ABC_transporter-like_ATP-bd"/>
</dbReference>
<keyword evidence="5" id="KW-0677">Repeat</keyword>
<dbReference type="InterPro" id="IPR003593">
    <property type="entry name" value="AAA+_ATPase"/>
</dbReference>
<keyword evidence="12" id="KW-1185">Reference proteome</keyword>
<evidence type="ECO:0000256" key="8">
    <source>
        <dbReference type="ARBA" id="ARBA00022967"/>
    </source>
</evidence>
<dbReference type="OrthoDB" id="9809450at2"/>
<keyword evidence="2" id="KW-0813">Transport</keyword>
<comment type="subcellular location">
    <subcellularLocation>
        <location evidence="1">Cell membrane</location>
        <topology evidence="1">Peripheral membrane protein</topology>
    </subcellularLocation>
</comment>
<keyword evidence="9" id="KW-0472">Membrane</keyword>
<evidence type="ECO:0000313" key="11">
    <source>
        <dbReference type="EMBL" id="MRG90997.1"/>
    </source>
</evidence>
<keyword evidence="4" id="KW-0762">Sugar transport</keyword>
<dbReference type="Gene3D" id="3.40.50.300">
    <property type="entry name" value="P-loop containing nucleotide triphosphate hydrolases"/>
    <property type="match status" value="2"/>
</dbReference>
<dbReference type="Pfam" id="PF00005">
    <property type="entry name" value="ABC_tran"/>
    <property type="match status" value="2"/>
</dbReference>
<dbReference type="CDD" id="cd03215">
    <property type="entry name" value="ABC_Carb_Monos_II"/>
    <property type="match status" value="1"/>
</dbReference>
<dbReference type="InterPro" id="IPR017871">
    <property type="entry name" value="ABC_transporter-like_CS"/>
</dbReference>
<keyword evidence="8" id="KW-1278">Translocase</keyword>
<evidence type="ECO:0000256" key="1">
    <source>
        <dbReference type="ARBA" id="ARBA00004202"/>
    </source>
</evidence>
<evidence type="ECO:0000256" key="2">
    <source>
        <dbReference type="ARBA" id="ARBA00022448"/>
    </source>
</evidence>
<accession>A0A6N7PGT3</accession>
<feature type="domain" description="ABC transporter" evidence="10">
    <location>
        <begin position="45"/>
        <end position="280"/>
    </location>
</feature>
<dbReference type="SMART" id="SM00382">
    <property type="entry name" value="AAA"/>
    <property type="match status" value="2"/>
</dbReference>
<keyword evidence="7 11" id="KW-0067">ATP-binding</keyword>
<dbReference type="PANTHER" id="PTHR43790:SF3">
    <property type="entry name" value="D-ALLOSE IMPORT ATP-BINDING PROTEIN ALSA-RELATED"/>
    <property type="match status" value="1"/>
</dbReference>
<name>A0A6N7PGT3_9BACT</name>
<dbReference type="PANTHER" id="PTHR43790">
    <property type="entry name" value="CARBOHYDRATE TRANSPORT ATP-BINDING PROTEIN MG119-RELATED"/>
    <property type="match status" value="1"/>
</dbReference>
<keyword evidence="3" id="KW-1003">Cell membrane</keyword>
<evidence type="ECO:0000259" key="10">
    <source>
        <dbReference type="PROSITE" id="PS50893"/>
    </source>
</evidence>
<protein>
    <submittedName>
        <fullName evidence="11">ATP-binding cassette domain-containing protein</fullName>
    </submittedName>
</protein>
<dbReference type="PROSITE" id="PS00211">
    <property type="entry name" value="ABC_TRANSPORTER_1"/>
    <property type="match status" value="1"/>
</dbReference>
<reference evidence="11 12" key="1">
    <citation type="submission" date="2019-10" db="EMBL/GenBank/DDBJ databases">
        <title>A soil myxobacterium in the family Polyangiaceae.</title>
        <authorList>
            <person name="Li Y."/>
            <person name="Wang J."/>
        </authorList>
    </citation>
    <scope>NUCLEOTIDE SEQUENCE [LARGE SCALE GENOMIC DNA]</scope>
    <source>
        <strain evidence="11 12">DSM 14734</strain>
    </source>
</reference>
<gene>
    <name evidence="11" type="ORF">GF068_03535</name>
</gene>
<evidence type="ECO:0000256" key="6">
    <source>
        <dbReference type="ARBA" id="ARBA00022741"/>
    </source>
</evidence>
<dbReference type="GO" id="GO:0016887">
    <property type="term" value="F:ATP hydrolysis activity"/>
    <property type="evidence" value="ECO:0007669"/>
    <property type="project" value="InterPro"/>
</dbReference>
<comment type="caution">
    <text evidence="11">The sequence shown here is derived from an EMBL/GenBank/DDBJ whole genome shotgun (WGS) entry which is preliminary data.</text>
</comment>
<dbReference type="CDD" id="cd03216">
    <property type="entry name" value="ABC_Carb_Monos_I"/>
    <property type="match status" value="1"/>
</dbReference>
<dbReference type="GO" id="GO:0005886">
    <property type="term" value="C:plasma membrane"/>
    <property type="evidence" value="ECO:0007669"/>
    <property type="project" value="UniProtKB-SubCell"/>
</dbReference>
<proteinExistence type="predicted"/>
<sequence>MRRWTDRSTFRLPPWRPSTLPYRPPSHYPSLARMAEPAPSIAPVVRMEHITKRFGRATVLDGVSLELRAGEVHALLGENGAGKSTLLKILAGVYTDHGGTIFMGGEPVRPRSPAHALALGIAVIHQELSLLPALSIAENLFVERPLGRFGLIDRGKERARARAVLAEVGLDLDPDLLVERLSLPERQLVEIARALGRGARVLIMDEPTSALAGPAIEKLFELIRGLQARGVAVVYVSHRMEEIERIADRLTVLRDGRVVGAARVSEVPLVQVITWMLGPRGAASGAAPAPPSPSPRAEILAVEALSVDPATGGRPLVDRVSFAVFAGEIVGLFGLSGAGASELLLGLSGALGSGRARAKEIRLSGVPVRMGSPREARALGVAFVPADRKTMGLVPGMTSEHNGTMVKLPALSPLGLLRPGRERRAALAMATDVGLRPEALAMDVATLSGGNQQKVVLGKWLLEGPRVLLCDEPTRGVDVGAKAEIHARIRALAASGAAVVVAGSDAREIAELADRVLVLRRGRIVAEIARPEASPAALLALAMGHDEAHA</sequence>
<evidence type="ECO:0000256" key="5">
    <source>
        <dbReference type="ARBA" id="ARBA00022737"/>
    </source>
</evidence>
<dbReference type="GO" id="GO:0005524">
    <property type="term" value="F:ATP binding"/>
    <property type="evidence" value="ECO:0007669"/>
    <property type="project" value="UniProtKB-KW"/>
</dbReference>
<evidence type="ECO:0000256" key="4">
    <source>
        <dbReference type="ARBA" id="ARBA00022597"/>
    </source>
</evidence>
<evidence type="ECO:0000256" key="9">
    <source>
        <dbReference type="ARBA" id="ARBA00023136"/>
    </source>
</evidence>
<dbReference type="SUPFAM" id="SSF52540">
    <property type="entry name" value="P-loop containing nucleoside triphosphate hydrolases"/>
    <property type="match status" value="2"/>
</dbReference>
<dbReference type="AlphaFoldDB" id="A0A6N7PGT3"/>
<evidence type="ECO:0000313" key="12">
    <source>
        <dbReference type="Proteomes" id="UP000440224"/>
    </source>
</evidence>
<dbReference type="InterPro" id="IPR027417">
    <property type="entry name" value="P-loop_NTPase"/>
</dbReference>
<organism evidence="11 12">
    <name type="scientific">Polyangium spumosum</name>
    <dbReference type="NCBI Taxonomy" id="889282"/>
    <lineage>
        <taxon>Bacteria</taxon>
        <taxon>Pseudomonadati</taxon>
        <taxon>Myxococcota</taxon>
        <taxon>Polyangia</taxon>
        <taxon>Polyangiales</taxon>
        <taxon>Polyangiaceae</taxon>
        <taxon>Polyangium</taxon>
    </lineage>
</organism>
<dbReference type="FunFam" id="3.40.50.300:FF:000127">
    <property type="entry name" value="Ribose import ATP-binding protein RbsA"/>
    <property type="match status" value="1"/>
</dbReference>
<keyword evidence="6" id="KW-0547">Nucleotide-binding</keyword>
<dbReference type="Proteomes" id="UP000440224">
    <property type="component" value="Unassembled WGS sequence"/>
</dbReference>
<dbReference type="PROSITE" id="PS50893">
    <property type="entry name" value="ABC_TRANSPORTER_2"/>
    <property type="match status" value="2"/>
</dbReference>
<evidence type="ECO:0000256" key="3">
    <source>
        <dbReference type="ARBA" id="ARBA00022475"/>
    </source>
</evidence>
<feature type="domain" description="ABC transporter" evidence="10">
    <location>
        <begin position="302"/>
        <end position="546"/>
    </location>
</feature>
<dbReference type="EMBL" id="WJIE01000001">
    <property type="protein sequence ID" value="MRG90997.1"/>
    <property type="molecule type" value="Genomic_DNA"/>
</dbReference>